<dbReference type="EMBL" id="SHMQ01000035">
    <property type="protein sequence ID" value="RZV37555.1"/>
    <property type="molecule type" value="Genomic_DNA"/>
</dbReference>
<keyword evidence="6" id="KW-0133">Cell shape</keyword>
<dbReference type="NCBIfam" id="TIGR02210">
    <property type="entry name" value="rodA_shape"/>
    <property type="match status" value="1"/>
</dbReference>
<dbReference type="Proteomes" id="UP000322454">
    <property type="component" value="Unassembled WGS sequence"/>
</dbReference>
<dbReference type="GO" id="GO:0016757">
    <property type="term" value="F:glycosyltransferase activity"/>
    <property type="evidence" value="ECO:0007669"/>
    <property type="project" value="UniProtKB-KW"/>
</dbReference>
<keyword evidence="5 11" id="KW-0812">Transmembrane</keyword>
<evidence type="ECO:0000256" key="3">
    <source>
        <dbReference type="ARBA" id="ARBA00022676"/>
    </source>
</evidence>
<feature type="transmembrane region" description="Helical" evidence="11">
    <location>
        <begin position="187"/>
        <end position="205"/>
    </location>
</feature>
<dbReference type="GO" id="GO:0008360">
    <property type="term" value="P:regulation of cell shape"/>
    <property type="evidence" value="ECO:0007669"/>
    <property type="project" value="UniProtKB-KW"/>
</dbReference>
<name>A0A520X8X4_9DELT</name>
<sequence length="370" mass="41445">MKILNNKYTQNFDFIILFTVIIIFSLGIINLYGSLSIHHKDFFDPYVIKQLVWFVVSILIMALIISIDYNTLIEAAYYIYGFILIFIVIVLVKGRITHGASRWISLGVLSFQPSELMKIALIFALVKYFTTCENKKGYNLRSLIIPFIMILIPVLLIAKEPDLGTSLIVLFIGLIIIFLAGIKRNSMLILAGIILVTGPVLWFRLKSYQKSRILIFLHPAKDYLGAGYNIIQSEIAVGAGRLFGDGFGNGSQSTLDFLPAKHTDFIFSTYMQQFGFIGGLVLIILYFIVIIRGFKIVYRAKKLQGFLLGGGALAIITFHAIINMFMTVGLLPVVGVPLPFFSYGGTSLVVDMSAVAILLNISMRRYKFQS</sequence>
<keyword evidence="8 11" id="KW-1133">Transmembrane helix</keyword>
<keyword evidence="9 11" id="KW-0472">Membrane</keyword>
<keyword evidence="10" id="KW-0961">Cell wall biogenesis/degradation</keyword>
<dbReference type="GO" id="GO:0071555">
    <property type="term" value="P:cell wall organization"/>
    <property type="evidence" value="ECO:0007669"/>
    <property type="project" value="UniProtKB-KW"/>
</dbReference>
<comment type="subcellular location">
    <subcellularLocation>
        <location evidence="1">Membrane</location>
        <topology evidence="1">Multi-pass membrane protein</topology>
    </subcellularLocation>
</comment>
<feature type="transmembrane region" description="Helical" evidence="11">
    <location>
        <begin position="306"/>
        <end position="334"/>
    </location>
</feature>
<keyword evidence="7" id="KW-0573">Peptidoglycan synthesis</keyword>
<dbReference type="PANTHER" id="PTHR30474:SF1">
    <property type="entry name" value="PEPTIDOGLYCAN GLYCOSYLTRANSFERASE MRDB"/>
    <property type="match status" value="1"/>
</dbReference>
<dbReference type="GO" id="GO:0005886">
    <property type="term" value="C:plasma membrane"/>
    <property type="evidence" value="ECO:0007669"/>
    <property type="project" value="TreeGrafter"/>
</dbReference>
<feature type="transmembrane region" description="Helical" evidence="11">
    <location>
        <begin position="138"/>
        <end position="157"/>
    </location>
</feature>
<feature type="transmembrane region" description="Helical" evidence="11">
    <location>
        <begin position="47"/>
        <end position="65"/>
    </location>
</feature>
<dbReference type="GO" id="GO:0015648">
    <property type="term" value="F:lipid-linked peptidoglycan transporter activity"/>
    <property type="evidence" value="ECO:0007669"/>
    <property type="project" value="TreeGrafter"/>
</dbReference>
<protein>
    <submittedName>
        <fullName evidence="12">Rod shape-determining protein RodA</fullName>
    </submittedName>
</protein>
<feature type="transmembrane region" description="Helical" evidence="11">
    <location>
        <begin position="274"/>
        <end position="294"/>
    </location>
</feature>
<evidence type="ECO:0000256" key="7">
    <source>
        <dbReference type="ARBA" id="ARBA00022984"/>
    </source>
</evidence>
<dbReference type="GO" id="GO:0051301">
    <property type="term" value="P:cell division"/>
    <property type="evidence" value="ECO:0007669"/>
    <property type="project" value="InterPro"/>
</dbReference>
<feature type="transmembrane region" description="Helical" evidence="11">
    <location>
        <begin position="340"/>
        <end position="361"/>
    </location>
</feature>
<dbReference type="GO" id="GO:0009252">
    <property type="term" value="P:peptidoglycan biosynthetic process"/>
    <property type="evidence" value="ECO:0007669"/>
    <property type="project" value="UniProtKB-KW"/>
</dbReference>
<evidence type="ECO:0000256" key="2">
    <source>
        <dbReference type="ARBA" id="ARBA00022475"/>
    </source>
</evidence>
<dbReference type="PANTHER" id="PTHR30474">
    <property type="entry name" value="CELL CYCLE PROTEIN"/>
    <property type="match status" value="1"/>
</dbReference>
<dbReference type="InterPro" id="IPR011923">
    <property type="entry name" value="RodA/MrdB"/>
</dbReference>
<reference evidence="12 13" key="1">
    <citation type="submission" date="2019-01" db="EMBL/GenBank/DDBJ databases">
        <title>Insights into ecological role of a new deltaproteobacterial order Candidatus Sinidesulfobacterales (Sva0485) by metagenomics and metatranscriptomics.</title>
        <authorList>
            <person name="Tan S."/>
            <person name="Liu J."/>
            <person name="Fang Y."/>
            <person name="Hedlund B."/>
            <person name="Lian Z.-H."/>
            <person name="Huang L.-Y."/>
            <person name="Li J.-T."/>
            <person name="Huang L.-N."/>
            <person name="Li W.-J."/>
            <person name="Jiang H.-C."/>
            <person name="Dong H.-L."/>
            <person name="Shu W.-S."/>
        </authorList>
    </citation>
    <scope>NUCLEOTIDE SEQUENCE [LARGE SCALE GENOMIC DNA]</scope>
    <source>
        <strain evidence="12">AP4</strain>
    </source>
</reference>
<evidence type="ECO:0000256" key="1">
    <source>
        <dbReference type="ARBA" id="ARBA00004141"/>
    </source>
</evidence>
<feature type="transmembrane region" description="Helical" evidence="11">
    <location>
        <begin position="12"/>
        <end position="35"/>
    </location>
</feature>
<keyword evidence="4" id="KW-0808">Transferase</keyword>
<dbReference type="AlphaFoldDB" id="A0A520X8X4"/>
<dbReference type="Pfam" id="PF01098">
    <property type="entry name" value="FTSW_RODA_SPOVE"/>
    <property type="match status" value="1"/>
</dbReference>
<dbReference type="GO" id="GO:0032153">
    <property type="term" value="C:cell division site"/>
    <property type="evidence" value="ECO:0007669"/>
    <property type="project" value="TreeGrafter"/>
</dbReference>
<evidence type="ECO:0000256" key="4">
    <source>
        <dbReference type="ARBA" id="ARBA00022679"/>
    </source>
</evidence>
<evidence type="ECO:0000256" key="6">
    <source>
        <dbReference type="ARBA" id="ARBA00022960"/>
    </source>
</evidence>
<evidence type="ECO:0000313" key="12">
    <source>
        <dbReference type="EMBL" id="RZV37555.1"/>
    </source>
</evidence>
<evidence type="ECO:0000256" key="9">
    <source>
        <dbReference type="ARBA" id="ARBA00023136"/>
    </source>
</evidence>
<evidence type="ECO:0000313" key="13">
    <source>
        <dbReference type="Proteomes" id="UP000322454"/>
    </source>
</evidence>
<evidence type="ECO:0000256" key="8">
    <source>
        <dbReference type="ARBA" id="ARBA00022989"/>
    </source>
</evidence>
<keyword evidence="2" id="KW-1003">Cell membrane</keyword>
<comment type="caution">
    <text evidence="12">The sequence shown here is derived from an EMBL/GenBank/DDBJ whole genome shotgun (WGS) entry which is preliminary data.</text>
</comment>
<dbReference type="PROSITE" id="PS00428">
    <property type="entry name" value="FTSW_RODA_SPOVE"/>
    <property type="match status" value="1"/>
</dbReference>
<evidence type="ECO:0000256" key="11">
    <source>
        <dbReference type="SAM" id="Phobius"/>
    </source>
</evidence>
<dbReference type="InterPro" id="IPR018365">
    <property type="entry name" value="Cell_cycle_FtsW-rel_CS"/>
</dbReference>
<proteinExistence type="predicted"/>
<organism evidence="12 13">
    <name type="scientific">Candidatus Acidulodesulfobacterium acidiphilum</name>
    <dbReference type="NCBI Taxonomy" id="2597224"/>
    <lineage>
        <taxon>Bacteria</taxon>
        <taxon>Deltaproteobacteria</taxon>
        <taxon>Candidatus Acidulodesulfobacterales</taxon>
        <taxon>Candidatus Acidulodesulfobacterium</taxon>
    </lineage>
</organism>
<dbReference type="InterPro" id="IPR001182">
    <property type="entry name" value="FtsW/RodA"/>
</dbReference>
<evidence type="ECO:0000256" key="10">
    <source>
        <dbReference type="ARBA" id="ARBA00023316"/>
    </source>
</evidence>
<feature type="transmembrane region" description="Helical" evidence="11">
    <location>
        <begin position="163"/>
        <end position="180"/>
    </location>
</feature>
<evidence type="ECO:0000256" key="5">
    <source>
        <dbReference type="ARBA" id="ARBA00022692"/>
    </source>
</evidence>
<accession>A0A520X8X4</accession>
<keyword evidence="3" id="KW-0328">Glycosyltransferase</keyword>
<feature type="transmembrane region" description="Helical" evidence="11">
    <location>
        <begin position="77"/>
        <end position="97"/>
    </location>
</feature>
<gene>
    <name evidence="12" type="primary">rodA</name>
    <name evidence="12" type="ORF">EVJ48_08705</name>
</gene>